<dbReference type="EMBL" id="MTBC01000001">
    <property type="protein sequence ID" value="OQD44028.1"/>
    <property type="molecule type" value="Genomic_DNA"/>
</dbReference>
<gene>
    <name evidence="1" type="ORF">BUL40_00280</name>
</gene>
<evidence type="ECO:0000313" key="1">
    <source>
        <dbReference type="EMBL" id="OQD44028.1"/>
    </source>
</evidence>
<dbReference type="Proteomes" id="UP000191680">
    <property type="component" value="Unassembled WGS sequence"/>
</dbReference>
<organism evidence="1 2">
    <name type="scientific">Croceivirga radicis</name>
    <dbReference type="NCBI Taxonomy" id="1929488"/>
    <lineage>
        <taxon>Bacteria</taxon>
        <taxon>Pseudomonadati</taxon>
        <taxon>Bacteroidota</taxon>
        <taxon>Flavobacteriia</taxon>
        <taxon>Flavobacteriales</taxon>
        <taxon>Flavobacteriaceae</taxon>
        <taxon>Croceivirga</taxon>
    </lineage>
</organism>
<comment type="caution">
    <text evidence="1">The sequence shown here is derived from an EMBL/GenBank/DDBJ whole genome shotgun (WGS) entry which is preliminary data.</text>
</comment>
<accession>A0A1V6LV71</accession>
<reference evidence="1 2" key="1">
    <citation type="submission" date="2016-12" db="EMBL/GenBank/DDBJ databases">
        <authorList>
            <person name="Song W.-J."/>
            <person name="Kurnit D.M."/>
        </authorList>
    </citation>
    <scope>NUCLEOTIDE SEQUENCE [LARGE SCALE GENOMIC DNA]</scope>
    <source>
        <strain evidence="1 2">HSG9</strain>
    </source>
</reference>
<dbReference type="AlphaFoldDB" id="A0A1V6LV71"/>
<dbReference type="RefSeq" id="WP_080317611.1">
    <property type="nucleotide sequence ID" value="NZ_MTBC01000001.1"/>
</dbReference>
<keyword evidence="2" id="KW-1185">Reference proteome</keyword>
<sequence length="266" mass="31639">MLKPNFYIPKYDFFISDIIEEVNDYITNTFFNKIEELNLELKFIIEKQEKLNYLHTFIGEQKNKVEINKFSKSRNGLQYKIDLERRKVFITQNSLINCCAYYDINSSQNVISLLGKELMHNEYHVDSYNLIEIDDCERYTSIFFKLYSPLIKNISKYILLDYVIDYSKNIGHIHSNNVVLEEKKPKTNLPYQIALLNELGFFENEIIKKIPKQKQYQLISKLLGTSERQVKGNVLVLSPISREDRMRYTSYAYIDSVKKYIQNILK</sequence>
<proteinExistence type="predicted"/>
<protein>
    <submittedName>
        <fullName evidence="1">Uncharacterized protein</fullName>
    </submittedName>
</protein>
<name>A0A1V6LV71_9FLAO</name>
<evidence type="ECO:0000313" key="2">
    <source>
        <dbReference type="Proteomes" id="UP000191680"/>
    </source>
</evidence>
<dbReference type="OrthoDB" id="1454350at2"/>